<dbReference type="RefSeq" id="WP_168037677.1">
    <property type="nucleotide sequence ID" value="NZ_JAATJH010000003.1"/>
</dbReference>
<protein>
    <submittedName>
        <fullName evidence="3">Ribosomal protein S18 acetylase RimI-like enzyme/RNA polymerase subunit RPABC4/transcription elongation factor Spt4</fullName>
    </submittedName>
</protein>
<accession>A0ABX0XDF0</accession>
<feature type="compositionally biased region" description="Low complexity" evidence="1">
    <location>
        <begin position="452"/>
        <end position="469"/>
    </location>
</feature>
<feature type="domain" description="N-acetyltransferase" evidence="2">
    <location>
        <begin position="21"/>
        <end position="162"/>
    </location>
</feature>
<dbReference type="EMBL" id="JAATJH010000003">
    <property type="protein sequence ID" value="NJC26924.1"/>
    <property type="molecule type" value="Genomic_DNA"/>
</dbReference>
<name>A0ABX0XDF0_9BACT</name>
<feature type="region of interest" description="Disordered" evidence="1">
    <location>
        <begin position="380"/>
        <end position="416"/>
    </location>
</feature>
<feature type="compositionally biased region" description="Basic and acidic residues" evidence="1">
    <location>
        <begin position="486"/>
        <end position="495"/>
    </location>
</feature>
<proteinExistence type="predicted"/>
<feature type="compositionally biased region" description="Basic and acidic residues" evidence="1">
    <location>
        <begin position="399"/>
        <end position="411"/>
    </location>
</feature>
<feature type="region of interest" description="Disordered" evidence="1">
    <location>
        <begin position="313"/>
        <end position="344"/>
    </location>
</feature>
<reference evidence="3 4" key="1">
    <citation type="submission" date="2020-03" db="EMBL/GenBank/DDBJ databases">
        <title>Genomic Encyclopedia of Type Strains, Phase IV (KMG-IV): sequencing the most valuable type-strain genomes for metagenomic binning, comparative biology and taxonomic classification.</title>
        <authorList>
            <person name="Goeker M."/>
        </authorList>
    </citation>
    <scope>NUCLEOTIDE SEQUENCE [LARGE SCALE GENOMIC DNA]</scope>
    <source>
        <strain evidence="3 4">DSM 105096</strain>
    </source>
</reference>
<dbReference type="Proteomes" id="UP000770785">
    <property type="component" value="Unassembled WGS sequence"/>
</dbReference>
<organism evidence="3 4">
    <name type="scientific">Neolewinella antarctica</name>
    <dbReference type="NCBI Taxonomy" id="442734"/>
    <lineage>
        <taxon>Bacteria</taxon>
        <taxon>Pseudomonadati</taxon>
        <taxon>Bacteroidota</taxon>
        <taxon>Saprospiria</taxon>
        <taxon>Saprospirales</taxon>
        <taxon>Lewinellaceae</taxon>
        <taxon>Neolewinella</taxon>
    </lineage>
</organism>
<evidence type="ECO:0000313" key="3">
    <source>
        <dbReference type="EMBL" id="NJC26924.1"/>
    </source>
</evidence>
<dbReference type="PROSITE" id="PS51186">
    <property type="entry name" value="GNAT"/>
    <property type="match status" value="1"/>
</dbReference>
<evidence type="ECO:0000313" key="4">
    <source>
        <dbReference type="Proteomes" id="UP000770785"/>
    </source>
</evidence>
<keyword evidence="4" id="KW-1185">Reference proteome</keyword>
<feature type="region of interest" description="Disordered" evidence="1">
    <location>
        <begin position="452"/>
        <end position="504"/>
    </location>
</feature>
<dbReference type="CDD" id="cd04301">
    <property type="entry name" value="NAT_SF"/>
    <property type="match status" value="1"/>
</dbReference>
<dbReference type="Pfam" id="PF00583">
    <property type="entry name" value="Acetyltransf_1"/>
    <property type="match status" value="1"/>
</dbReference>
<comment type="caution">
    <text evidence="3">The sequence shown here is derived from an EMBL/GenBank/DDBJ whole genome shotgun (WGS) entry which is preliminary data.</text>
</comment>
<gene>
    <name evidence="3" type="ORF">GGR27_002434</name>
</gene>
<dbReference type="Gene3D" id="3.40.630.30">
    <property type="match status" value="1"/>
</dbReference>
<dbReference type="InterPro" id="IPR016181">
    <property type="entry name" value="Acyl_CoA_acyltransferase"/>
</dbReference>
<dbReference type="SUPFAM" id="SSF55729">
    <property type="entry name" value="Acyl-CoA N-acyltransferases (Nat)"/>
    <property type="match status" value="1"/>
</dbReference>
<sequence>MTIRNARSADFNHLETFVWQAIFPAFDVDGLADEQRTENDQMVETARTEVISALDREQFGVFVAIDPKSRSLVGYVIADGRARSYAEITTLIVKRTYWGKGVAGKLVDAALDHIGRHRPVSIAVRHYNERAKAFFAKYDFFDTGEMAGEFAIPRTLMLREAEDVPVVPTKAADTGATSSATEPLSSGEDNFPTAADEPVYEALPNYNLAAEETAFSSLPDYNLTTDEAPLFSSGDNALTTAEPGTPLFEETNLDTDTLNELEAFIARAKARKEGKPVGPPPVVKLKPARPVSSVPVASARAAVDALAEKMVTEGQRPALPQEDNPAPTVGAEAAPEKPAGEPSFEFGFEDVRRENSKTDKKQGGDPVKAGSEIEFEIVDTTAPKAGAPNPAAQPTPVTEKVRDTKEPDGAKAMDTSPCPNCNTSLPRSARFCFNCGTPQQTEAETNAIIITHPDPTDLNTDDPTPLRLTDLPKADMSDGPAGEQEPTDKKTEKTPPPRFTTAGLKQDFRNLLTRKVTNYFGVKAVPRYVSKLEMDAEFQQVRDSSLASLNKWLQTSPETPLVADRITNVQADLVEFFLVEAARDLHRGVFPQKLLRYQSADWDKVDIFRMTMDYLDFENESDLVYTDFVTMPARALKNATETFLTAARDERILFICDQSLVSQAKNGFSMTDSAIYWKNIFQPPGQVVYKLMKEPSVDGGHLILDKQYFDAGATLNLKIALLLDKLRRRG</sequence>
<evidence type="ECO:0000259" key="2">
    <source>
        <dbReference type="PROSITE" id="PS51186"/>
    </source>
</evidence>
<evidence type="ECO:0000256" key="1">
    <source>
        <dbReference type="SAM" id="MobiDB-lite"/>
    </source>
</evidence>
<dbReference type="InterPro" id="IPR000182">
    <property type="entry name" value="GNAT_dom"/>
</dbReference>